<keyword evidence="9" id="KW-0547">Nucleotide-binding</keyword>
<dbReference type="PROSITE" id="PS00211">
    <property type="entry name" value="ABC_TRANSPORTER_1"/>
    <property type="match status" value="1"/>
</dbReference>
<sequence>NRTVQLSSGRSFDAVPLNGNASDVSRKIGFVSSIQTRWCNRQNVSLAYYTFDELGAADELMERLASRYHDTVITVDVKKFNNEEEMLDQLRYDAPNDTHFGCAINRYAGGVIFDRLKMSEQNMEYRILLASGISEDLWRLDQEWDDPFGVDVNYNKIPGSPPYWSSAFLSLQYVIDSLFINASTGSNVLTEEVKLRRMPEPSYNINSISAFLVISSYLWGLSAFVLVVHTARELASERSTVKEFLSVMGLSTPLFYLSHILYSSVKCLIVFLICSIPLVSEIWPISASLFLFIIFLYGISTSVFAALISSLFKTTNTVIKGNLLHWVSLLYLIWLLSIYFCFPVTVNLWLILISAPLRAPRVDRLFLCTLFCLNPNAALFYALKSMADYMDRNRVLSWSNMFEDGSFSFTVGYALLMLLFDILWMFAAALFFDVLFSDSDFSFFVSRFSKGYLLSSNTRPGSVTDYNETDEGLLRTKAGIRVQQLIKVWSSTGERAVDEMALEAYVGQLSMNLSGGQKRKLCVLMAIIGESTVILLDEPTAGMDPGARRDVESLIQSIKVDRTILLTTHYMDEAELLGDRVAIMAQGRVYCCGTPQFLKKKFGTGYIITVVVADDTNVQKIALNVAKIATTYVDGASKGNVHGKQFEIILPKEQQDRFPALFEYLEKTKDELKISSFGLSLNTLEQVYLKVAEKVDPRSVDSVDTSTSTCADLIEGQQGKFYQ</sequence>
<evidence type="ECO:0000256" key="7">
    <source>
        <dbReference type="SAM" id="Phobius"/>
    </source>
</evidence>
<dbReference type="Pfam" id="PF12698">
    <property type="entry name" value="ABC2_membrane_3"/>
    <property type="match status" value="1"/>
</dbReference>
<dbReference type="OrthoDB" id="416154at2759"/>
<dbReference type="InterPro" id="IPR027417">
    <property type="entry name" value="P-loop_NTPase"/>
</dbReference>
<keyword evidence="6 7" id="KW-0472">Membrane</keyword>
<evidence type="ECO:0000256" key="3">
    <source>
        <dbReference type="ARBA" id="ARBA00022692"/>
    </source>
</evidence>
<feature type="transmembrane region" description="Helical" evidence="7">
    <location>
        <begin position="254"/>
        <end position="278"/>
    </location>
</feature>
<dbReference type="PANTHER" id="PTHR19229:SF36">
    <property type="entry name" value="ATP-BINDING CASSETTE SUB-FAMILY A MEMBER 2"/>
    <property type="match status" value="1"/>
</dbReference>
<dbReference type="STRING" id="29172.A0A0D8XLQ3"/>
<accession>A0A0D8XLQ3</accession>
<evidence type="ECO:0000256" key="4">
    <source>
        <dbReference type="ARBA" id="ARBA00022737"/>
    </source>
</evidence>
<dbReference type="PANTHER" id="PTHR19229">
    <property type="entry name" value="ATP-BINDING CASSETTE TRANSPORTER SUBFAMILY A ABCA"/>
    <property type="match status" value="1"/>
</dbReference>
<evidence type="ECO:0000313" key="9">
    <source>
        <dbReference type="EMBL" id="KJH43306.1"/>
    </source>
</evidence>
<reference evidence="10" key="2">
    <citation type="journal article" date="2016" name="Sci. Rep.">
        <title>Dictyocaulus viviparus genome, variome and transcriptome elucidate lungworm biology and support future intervention.</title>
        <authorList>
            <person name="McNulty S.N."/>
            <person name="Strube C."/>
            <person name="Rosa B.A."/>
            <person name="Martin J.C."/>
            <person name="Tyagi R."/>
            <person name="Choi Y.J."/>
            <person name="Wang Q."/>
            <person name="Hallsworth Pepin K."/>
            <person name="Zhang X."/>
            <person name="Ozersky P."/>
            <person name="Wilson R.K."/>
            <person name="Sternberg P.W."/>
            <person name="Gasser R.B."/>
            <person name="Mitreva M."/>
        </authorList>
    </citation>
    <scope>NUCLEOTIDE SEQUENCE [LARGE SCALE GENOMIC DNA]</scope>
    <source>
        <strain evidence="10">HannoverDv2000</strain>
    </source>
</reference>
<dbReference type="GO" id="GO:0005319">
    <property type="term" value="F:lipid transporter activity"/>
    <property type="evidence" value="ECO:0007669"/>
    <property type="project" value="TreeGrafter"/>
</dbReference>
<evidence type="ECO:0000256" key="6">
    <source>
        <dbReference type="ARBA" id="ARBA00023136"/>
    </source>
</evidence>
<dbReference type="Gene3D" id="3.40.50.300">
    <property type="entry name" value="P-loop containing nucleotide triphosphate hydrolases"/>
    <property type="match status" value="1"/>
</dbReference>
<evidence type="ECO:0000259" key="8">
    <source>
        <dbReference type="PROSITE" id="PS50893"/>
    </source>
</evidence>
<feature type="transmembrane region" description="Helical" evidence="7">
    <location>
        <begin position="203"/>
        <end position="228"/>
    </location>
</feature>
<organism evidence="9 10">
    <name type="scientific">Dictyocaulus viviparus</name>
    <name type="common">Bovine lungworm</name>
    <dbReference type="NCBI Taxonomy" id="29172"/>
    <lineage>
        <taxon>Eukaryota</taxon>
        <taxon>Metazoa</taxon>
        <taxon>Ecdysozoa</taxon>
        <taxon>Nematoda</taxon>
        <taxon>Chromadorea</taxon>
        <taxon>Rhabditida</taxon>
        <taxon>Rhabditina</taxon>
        <taxon>Rhabditomorpha</taxon>
        <taxon>Strongyloidea</taxon>
        <taxon>Metastrongylidae</taxon>
        <taxon>Dictyocaulus</taxon>
    </lineage>
</organism>
<dbReference type="AlphaFoldDB" id="A0A0D8XLQ3"/>
<dbReference type="InterPro" id="IPR017871">
    <property type="entry name" value="ABC_transporter-like_CS"/>
</dbReference>
<reference evidence="9 10" key="1">
    <citation type="submission" date="2013-11" db="EMBL/GenBank/DDBJ databases">
        <title>Draft genome of the bovine lungworm Dictyocaulus viviparus.</title>
        <authorList>
            <person name="Mitreva M."/>
        </authorList>
    </citation>
    <scope>NUCLEOTIDE SEQUENCE [LARGE SCALE GENOMIC DNA]</scope>
    <source>
        <strain evidence="9 10">HannoverDv2000</strain>
    </source>
</reference>
<keyword evidence="5 7" id="KW-1133">Transmembrane helix</keyword>
<gene>
    <name evidence="9" type="ORF">DICVIV_10676</name>
</gene>
<dbReference type="SUPFAM" id="SSF52540">
    <property type="entry name" value="P-loop containing nucleoside triphosphate hydrolases"/>
    <property type="match status" value="1"/>
</dbReference>
<evidence type="ECO:0000256" key="1">
    <source>
        <dbReference type="ARBA" id="ARBA00004141"/>
    </source>
</evidence>
<dbReference type="GO" id="GO:0016020">
    <property type="term" value="C:membrane"/>
    <property type="evidence" value="ECO:0007669"/>
    <property type="project" value="UniProtKB-SubCell"/>
</dbReference>
<evidence type="ECO:0000256" key="5">
    <source>
        <dbReference type="ARBA" id="ARBA00022989"/>
    </source>
</evidence>
<dbReference type="PROSITE" id="PS50893">
    <property type="entry name" value="ABC_TRANSPORTER_2"/>
    <property type="match status" value="1"/>
</dbReference>
<dbReference type="GO" id="GO:0140359">
    <property type="term" value="F:ABC-type transporter activity"/>
    <property type="evidence" value="ECO:0007669"/>
    <property type="project" value="InterPro"/>
</dbReference>
<dbReference type="EMBL" id="KN716572">
    <property type="protein sequence ID" value="KJH43306.1"/>
    <property type="molecule type" value="Genomic_DNA"/>
</dbReference>
<evidence type="ECO:0000313" key="10">
    <source>
        <dbReference type="Proteomes" id="UP000053766"/>
    </source>
</evidence>
<keyword evidence="3 7" id="KW-0812">Transmembrane</keyword>
<feature type="non-terminal residue" evidence="9">
    <location>
        <position position="1"/>
    </location>
</feature>
<feature type="transmembrane region" description="Helical" evidence="7">
    <location>
        <begin position="407"/>
        <end position="432"/>
    </location>
</feature>
<dbReference type="InterPro" id="IPR003439">
    <property type="entry name" value="ABC_transporter-like_ATP-bd"/>
</dbReference>
<proteinExistence type="predicted"/>
<keyword evidence="2" id="KW-0813">Transport</keyword>
<dbReference type="InterPro" id="IPR013525">
    <property type="entry name" value="ABC2_TM"/>
</dbReference>
<dbReference type="Pfam" id="PF00005">
    <property type="entry name" value="ABC_tran"/>
    <property type="match status" value="1"/>
</dbReference>
<dbReference type="Proteomes" id="UP000053766">
    <property type="component" value="Unassembled WGS sequence"/>
</dbReference>
<keyword evidence="10" id="KW-1185">Reference proteome</keyword>
<feature type="transmembrane region" description="Helical" evidence="7">
    <location>
        <begin position="365"/>
        <end position="387"/>
    </location>
</feature>
<dbReference type="GO" id="GO:0005524">
    <property type="term" value="F:ATP binding"/>
    <property type="evidence" value="ECO:0007669"/>
    <property type="project" value="UniProtKB-KW"/>
</dbReference>
<dbReference type="InterPro" id="IPR026082">
    <property type="entry name" value="ABCA"/>
</dbReference>
<feature type="transmembrane region" description="Helical" evidence="7">
    <location>
        <begin position="332"/>
        <end position="353"/>
    </location>
</feature>
<feature type="transmembrane region" description="Helical" evidence="7">
    <location>
        <begin position="290"/>
        <end position="312"/>
    </location>
</feature>
<keyword evidence="4" id="KW-0677">Repeat</keyword>
<name>A0A0D8XLQ3_DICVI</name>
<dbReference type="GO" id="GO:0016887">
    <property type="term" value="F:ATP hydrolysis activity"/>
    <property type="evidence" value="ECO:0007669"/>
    <property type="project" value="InterPro"/>
</dbReference>
<comment type="subcellular location">
    <subcellularLocation>
        <location evidence="1">Membrane</location>
        <topology evidence="1">Multi-pass membrane protein</topology>
    </subcellularLocation>
</comment>
<evidence type="ECO:0000256" key="2">
    <source>
        <dbReference type="ARBA" id="ARBA00022448"/>
    </source>
</evidence>
<protein>
    <submittedName>
        <fullName evidence="9">ABC transporter, ATP-binding protein</fullName>
    </submittedName>
</protein>
<feature type="domain" description="ABC transporter" evidence="8">
    <location>
        <begin position="357"/>
        <end position="611"/>
    </location>
</feature>
<keyword evidence="9" id="KW-0067">ATP-binding</keyword>